<name>A0A5K7Z130_9BACT</name>
<reference evidence="1 2" key="1">
    <citation type="submission" date="2019-11" db="EMBL/GenBank/DDBJ databases">
        <title>Comparative genomics of hydrocarbon-degrading Desulfosarcina strains.</title>
        <authorList>
            <person name="Watanabe M."/>
            <person name="Kojima H."/>
            <person name="Fukui M."/>
        </authorList>
    </citation>
    <scope>NUCLEOTIDE SEQUENCE [LARGE SCALE GENOMIC DNA]</scope>
    <source>
        <strain evidence="1 2">PP31</strain>
    </source>
</reference>
<gene>
    <name evidence="1" type="ORF">DSCW_18220</name>
</gene>
<dbReference type="KEGG" id="dwd:DSCW_18220"/>
<protein>
    <submittedName>
        <fullName evidence="1">Uncharacterized protein</fullName>
    </submittedName>
</protein>
<keyword evidence="2" id="KW-1185">Reference proteome</keyword>
<accession>A0A5K7Z130</accession>
<sequence>MIVVNTSPTLTHLPWKKGKARGEVSFYPGNNNVDPEIFEAVLKTAGEEDWKHHYGNFLVPVGKPTETTETVSLDDLTAKDFVELVDGTTDVAKLEEYRSFEASGSQRKTVLAAIDDQLEKIAEIEKKKAEA</sequence>
<organism evidence="1 2">
    <name type="scientific">Desulfosarcina widdelii</name>
    <dbReference type="NCBI Taxonomy" id="947919"/>
    <lineage>
        <taxon>Bacteria</taxon>
        <taxon>Pseudomonadati</taxon>
        <taxon>Thermodesulfobacteriota</taxon>
        <taxon>Desulfobacteria</taxon>
        <taxon>Desulfobacterales</taxon>
        <taxon>Desulfosarcinaceae</taxon>
        <taxon>Desulfosarcina</taxon>
    </lineage>
</organism>
<dbReference type="RefSeq" id="WP_155303443.1">
    <property type="nucleotide sequence ID" value="NZ_AP021875.1"/>
</dbReference>
<evidence type="ECO:0000313" key="1">
    <source>
        <dbReference type="EMBL" id="BBO74405.1"/>
    </source>
</evidence>
<dbReference type="AlphaFoldDB" id="A0A5K7Z130"/>
<dbReference type="Proteomes" id="UP000427769">
    <property type="component" value="Chromosome"/>
</dbReference>
<evidence type="ECO:0000313" key="2">
    <source>
        <dbReference type="Proteomes" id="UP000427769"/>
    </source>
</evidence>
<proteinExistence type="predicted"/>
<dbReference type="EMBL" id="AP021875">
    <property type="protein sequence ID" value="BBO74405.1"/>
    <property type="molecule type" value="Genomic_DNA"/>
</dbReference>